<dbReference type="Proteomes" id="UP000887581">
    <property type="component" value="Unplaced"/>
</dbReference>
<evidence type="ECO:0000313" key="3">
    <source>
        <dbReference type="Proteomes" id="UP000887581"/>
    </source>
</evidence>
<dbReference type="InterPro" id="IPR018114">
    <property type="entry name" value="TRYPSIN_HIS"/>
</dbReference>
<proteinExistence type="predicted"/>
<evidence type="ECO:0000259" key="2">
    <source>
        <dbReference type="PROSITE" id="PS50240"/>
    </source>
</evidence>
<dbReference type="InterPro" id="IPR001254">
    <property type="entry name" value="Trypsin_dom"/>
</dbReference>
<feature type="domain" description="Peptidase S1" evidence="2">
    <location>
        <begin position="45"/>
        <end position="273"/>
    </location>
</feature>
<dbReference type="GO" id="GO:0004252">
    <property type="term" value="F:serine-type endopeptidase activity"/>
    <property type="evidence" value="ECO:0007669"/>
    <property type="project" value="InterPro"/>
</dbReference>
<reference evidence="4" key="1">
    <citation type="submission" date="2022-11" db="UniProtKB">
        <authorList>
            <consortium name="WormBaseParasite"/>
        </authorList>
    </citation>
    <scope>IDENTIFICATION</scope>
</reference>
<dbReference type="SUPFAM" id="SSF50494">
    <property type="entry name" value="Trypsin-like serine proteases"/>
    <property type="match status" value="1"/>
</dbReference>
<evidence type="ECO:0000256" key="1">
    <source>
        <dbReference type="ARBA" id="ARBA00023157"/>
    </source>
</evidence>
<dbReference type="PANTHER" id="PTHR24253">
    <property type="entry name" value="TRANSMEMBRANE PROTEASE SERINE"/>
    <property type="match status" value="1"/>
</dbReference>
<accession>A0A915Q5B6</accession>
<dbReference type="AlphaFoldDB" id="A0A915Q5B6"/>
<dbReference type="WBParaSite" id="sdigi.contig79.g3821.t1">
    <property type="protein sequence ID" value="sdigi.contig79.g3821.t1"/>
    <property type="gene ID" value="sdigi.contig79.g3821"/>
</dbReference>
<dbReference type="PROSITE" id="PS00134">
    <property type="entry name" value="TRYPSIN_HIS"/>
    <property type="match status" value="1"/>
</dbReference>
<dbReference type="Pfam" id="PF00089">
    <property type="entry name" value="Trypsin"/>
    <property type="match status" value="1"/>
</dbReference>
<dbReference type="SMART" id="SM00020">
    <property type="entry name" value="Tryp_SPc"/>
    <property type="match status" value="1"/>
</dbReference>
<dbReference type="PROSITE" id="PS50240">
    <property type="entry name" value="TRYPSIN_DOM"/>
    <property type="match status" value="1"/>
</dbReference>
<name>A0A915Q5B6_9BILA</name>
<dbReference type="PANTHER" id="PTHR24253:SF153">
    <property type="entry name" value="SERINE PROTEASE HEPSIN"/>
    <property type="match status" value="1"/>
</dbReference>
<dbReference type="InterPro" id="IPR009003">
    <property type="entry name" value="Peptidase_S1_PA"/>
</dbReference>
<sequence>MHLSSGLLTRLGADEVGKLWKKCRARRVTRSVIDDKETNDKAHLLMGGINVKQSEAPFSVHLQHSKNGNEASCSGTMISDRHVLTAAHCFIQKDCARRTVTQISNSRSWKVYYGGGCLPFSKGACSDFQQMARSTNIRNIAIPTDYLTGPCLHNDVAVFLKCSTEKIVAFPAPLDEVACVAQPNDIIPNNFTLYSRGSNPRQMKRVTSLATINVTRIECLPDEPIRSGKDDQLCTSELQEMNMCSGDSGCGLMFKTENGQWNIAGVASAGTDCRIIDMAISPENGTKKEMNEISLDGSIFIDTRLHNQFICQYTGLCFGTQYGDQPKIKAILL</sequence>
<keyword evidence="1" id="KW-1015">Disulfide bond</keyword>
<keyword evidence="3" id="KW-1185">Reference proteome</keyword>
<organism evidence="3 4">
    <name type="scientific">Setaria digitata</name>
    <dbReference type="NCBI Taxonomy" id="48799"/>
    <lineage>
        <taxon>Eukaryota</taxon>
        <taxon>Metazoa</taxon>
        <taxon>Ecdysozoa</taxon>
        <taxon>Nematoda</taxon>
        <taxon>Chromadorea</taxon>
        <taxon>Rhabditida</taxon>
        <taxon>Spirurina</taxon>
        <taxon>Spiruromorpha</taxon>
        <taxon>Filarioidea</taxon>
        <taxon>Setariidae</taxon>
        <taxon>Setaria</taxon>
    </lineage>
</organism>
<protein>
    <submittedName>
        <fullName evidence="4">Peptidase S1 domain-containing protein</fullName>
    </submittedName>
</protein>
<dbReference type="InterPro" id="IPR043504">
    <property type="entry name" value="Peptidase_S1_PA_chymotrypsin"/>
</dbReference>
<evidence type="ECO:0000313" key="4">
    <source>
        <dbReference type="WBParaSite" id="sdigi.contig79.g3821.t1"/>
    </source>
</evidence>
<dbReference type="Gene3D" id="2.40.10.10">
    <property type="entry name" value="Trypsin-like serine proteases"/>
    <property type="match status" value="2"/>
</dbReference>
<dbReference type="GO" id="GO:0006508">
    <property type="term" value="P:proteolysis"/>
    <property type="evidence" value="ECO:0007669"/>
    <property type="project" value="InterPro"/>
</dbReference>